<name>A0A8H4RLL8_9HELO</name>
<evidence type="ECO:0000313" key="2">
    <source>
        <dbReference type="EMBL" id="KAF4632225.1"/>
    </source>
</evidence>
<evidence type="ECO:0000313" key="3">
    <source>
        <dbReference type="Proteomes" id="UP000566819"/>
    </source>
</evidence>
<dbReference type="EMBL" id="JAAMPI010000366">
    <property type="protein sequence ID" value="KAF4632225.1"/>
    <property type="molecule type" value="Genomic_DNA"/>
</dbReference>
<feature type="region of interest" description="Disordered" evidence="1">
    <location>
        <begin position="35"/>
        <end position="97"/>
    </location>
</feature>
<evidence type="ECO:0000256" key="1">
    <source>
        <dbReference type="SAM" id="MobiDB-lite"/>
    </source>
</evidence>
<organism evidence="2 3">
    <name type="scientific">Cudoniella acicularis</name>
    <dbReference type="NCBI Taxonomy" id="354080"/>
    <lineage>
        <taxon>Eukaryota</taxon>
        <taxon>Fungi</taxon>
        <taxon>Dikarya</taxon>
        <taxon>Ascomycota</taxon>
        <taxon>Pezizomycotina</taxon>
        <taxon>Leotiomycetes</taxon>
        <taxon>Helotiales</taxon>
        <taxon>Tricladiaceae</taxon>
        <taxon>Cudoniella</taxon>
    </lineage>
</organism>
<comment type="caution">
    <text evidence="2">The sequence shown here is derived from an EMBL/GenBank/DDBJ whole genome shotgun (WGS) entry which is preliminary data.</text>
</comment>
<accession>A0A8H4RLL8</accession>
<reference evidence="2 3" key="1">
    <citation type="submission" date="2020-03" db="EMBL/GenBank/DDBJ databases">
        <title>Draft Genome Sequence of Cudoniella acicularis.</title>
        <authorList>
            <person name="Buettner E."/>
            <person name="Kellner H."/>
        </authorList>
    </citation>
    <scope>NUCLEOTIDE SEQUENCE [LARGE SCALE GENOMIC DNA]</scope>
    <source>
        <strain evidence="2 3">DSM 108380</strain>
    </source>
</reference>
<dbReference type="OrthoDB" id="5428081at2759"/>
<sequence>MHSPTVDDARRLLTWIVTSDASAPLCNAPANDLISRPSHSRHGSIASTLTASSGASDETELQDWNYSQPAKADTRRRRRSTEGEQDEVLRKKRETRHRRAQEDFNDIAFRISHNTFNIWTYLPLRSQLPWDECFQRPIRSGSIAEVTTAFGTQTMSTAAQQLKIRRIVWTGAIASITAMGTWYGAGLKMETEKKQVIQKAIEATPTEKIARLEEQRGELIAKRIGLENKIRQLDMRANGATREEILLEHQAQVEKRGGSDSWLGCRCQTMEMGTRLNTSTLPHYHPEYWDHALAVSLRITTKA</sequence>
<dbReference type="AlphaFoldDB" id="A0A8H4RLL8"/>
<keyword evidence="3" id="KW-1185">Reference proteome</keyword>
<proteinExistence type="predicted"/>
<gene>
    <name evidence="2" type="ORF">G7Y89_g5908</name>
</gene>
<protein>
    <submittedName>
        <fullName evidence="2">Uncharacterized protein</fullName>
    </submittedName>
</protein>
<feature type="compositionally biased region" description="Polar residues" evidence="1">
    <location>
        <begin position="45"/>
        <end position="68"/>
    </location>
</feature>
<dbReference type="Proteomes" id="UP000566819">
    <property type="component" value="Unassembled WGS sequence"/>
</dbReference>